<feature type="compositionally biased region" description="Basic and acidic residues" evidence="1">
    <location>
        <begin position="1452"/>
        <end position="1462"/>
    </location>
</feature>
<feature type="region of interest" description="Disordered" evidence="1">
    <location>
        <begin position="1066"/>
        <end position="1088"/>
    </location>
</feature>
<dbReference type="Pfam" id="PF02213">
    <property type="entry name" value="GYF"/>
    <property type="match status" value="1"/>
</dbReference>
<dbReference type="Proteomes" id="UP000075882">
    <property type="component" value="Unassembled WGS sequence"/>
</dbReference>
<evidence type="ECO:0000256" key="1">
    <source>
        <dbReference type="SAM" id="MobiDB-lite"/>
    </source>
</evidence>
<feature type="region of interest" description="Disordered" evidence="1">
    <location>
        <begin position="1148"/>
        <end position="1171"/>
    </location>
</feature>
<feature type="compositionally biased region" description="Polar residues" evidence="1">
    <location>
        <begin position="1370"/>
        <end position="1382"/>
    </location>
</feature>
<dbReference type="InterPro" id="IPR003169">
    <property type="entry name" value="GYF"/>
</dbReference>
<feature type="compositionally biased region" description="Low complexity" evidence="1">
    <location>
        <begin position="837"/>
        <end position="861"/>
    </location>
</feature>
<feature type="compositionally biased region" description="Low complexity" evidence="1">
    <location>
        <begin position="877"/>
        <end position="899"/>
    </location>
</feature>
<feature type="compositionally biased region" description="Polar residues" evidence="1">
    <location>
        <begin position="862"/>
        <end position="876"/>
    </location>
</feature>
<feature type="compositionally biased region" description="Gly residues" evidence="1">
    <location>
        <begin position="361"/>
        <end position="370"/>
    </location>
</feature>
<feature type="region of interest" description="Disordered" evidence="1">
    <location>
        <begin position="1366"/>
        <end position="1467"/>
    </location>
</feature>
<feature type="compositionally biased region" description="Basic and acidic residues" evidence="1">
    <location>
        <begin position="395"/>
        <end position="434"/>
    </location>
</feature>
<feature type="compositionally biased region" description="Basic and acidic residues" evidence="1">
    <location>
        <begin position="167"/>
        <end position="180"/>
    </location>
</feature>
<accession>A0A8W7PJR8</accession>
<feature type="compositionally biased region" description="Low complexity" evidence="1">
    <location>
        <begin position="529"/>
        <end position="545"/>
    </location>
</feature>
<feature type="domain" description="GYF" evidence="2">
    <location>
        <begin position="756"/>
        <end position="804"/>
    </location>
</feature>
<feature type="compositionally biased region" description="Basic and acidic residues" evidence="1">
    <location>
        <begin position="599"/>
        <end position="614"/>
    </location>
</feature>
<feature type="compositionally biased region" description="Low complexity" evidence="1">
    <location>
        <begin position="969"/>
        <end position="980"/>
    </location>
</feature>
<feature type="region of interest" description="Disordered" evidence="1">
    <location>
        <begin position="827"/>
        <end position="910"/>
    </location>
</feature>
<feature type="compositionally biased region" description="Basic and acidic residues" evidence="1">
    <location>
        <begin position="256"/>
        <end position="278"/>
    </location>
</feature>
<feature type="compositionally biased region" description="Polar residues" evidence="1">
    <location>
        <begin position="519"/>
        <end position="528"/>
    </location>
</feature>
<dbReference type="SMART" id="SM00444">
    <property type="entry name" value="GYF"/>
    <property type="match status" value="1"/>
</dbReference>
<feature type="region of interest" description="Disordered" evidence="1">
    <location>
        <begin position="165"/>
        <end position="623"/>
    </location>
</feature>
<dbReference type="PANTHER" id="PTHR14445">
    <property type="entry name" value="GRB10 INTERACTING GYF PROTEIN"/>
    <property type="match status" value="1"/>
</dbReference>
<feature type="region of interest" description="Disordered" evidence="1">
    <location>
        <begin position="969"/>
        <end position="995"/>
    </location>
</feature>
<dbReference type="CDD" id="cd00072">
    <property type="entry name" value="GYF"/>
    <property type="match status" value="1"/>
</dbReference>
<reference evidence="3" key="1">
    <citation type="submission" date="2022-08" db="UniProtKB">
        <authorList>
            <consortium name="EnsemblMetazoa"/>
        </authorList>
    </citation>
    <scope>IDENTIFICATION</scope>
</reference>
<dbReference type="InterPro" id="IPR051640">
    <property type="entry name" value="GRB10-interact_GYF"/>
</dbReference>
<feature type="compositionally biased region" description="Low complexity" evidence="1">
    <location>
        <begin position="1383"/>
        <end position="1432"/>
    </location>
</feature>
<dbReference type="PROSITE" id="PS50829">
    <property type="entry name" value="GYF"/>
    <property type="match status" value="1"/>
</dbReference>
<feature type="compositionally biased region" description="Gly residues" evidence="1">
    <location>
        <begin position="300"/>
        <end position="321"/>
    </location>
</feature>
<evidence type="ECO:0000313" key="3">
    <source>
        <dbReference type="EnsemblMetazoa" id="ACOM032991-PA.1"/>
    </source>
</evidence>
<dbReference type="InterPro" id="IPR035445">
    <property type="entry name" value="GYF-like_dom_sf"/>
</dbReference>
<feature type="region of interest" description="Disordered" evidence="1">
    <location>
        <begin position="1012"/>
        <end position="1035"/>
    </location>
</feature>
<sequence length="1602" mass="167959">MLLCAIGGGGSVGGGGSSAAAGGGGGGLSNSSYGGSSGGGGGAAANNGGTGPGGAVTSTAIRYPLAEFRYGREEMLALFDGRTTKTPEILVHYKGLFVEKPQPPLALTPCPEEELIVEPEARRAWPSRSISLGIPGRGARGGSVDRGRGRGRGLYTSYQRSSSFYDDESRGVGRGERPWLERNGTGGIGVVGGDAEWNNSSSSPRKEYGSRVIRTSGGLESWRRSRTDDENAGATSNGISDWRSGGGTGGSITGVAREKWTRSTSWRDEDSSSHHGVERGLNSSIGGDRMIPPYKSRLSSGGGLGSGGGDPNSGHSMGAGGMRRPNWDTDELPEWATENPSDFGGSFDATGAFHDSDNDGENGGGGGSSSGGTTASRYGGDGSDANGGKTNHLTKGGDERSKNNIRHRADDSESGGEPHRDGTEDTTGKNRSDKSTPASAQGREIGKSMNHIDGRVDDATALAVGKKGDAHNEKQHSSANELQQKQKQKQQLDKDGNHHVSESSPEKLSSSERNDGSGLVQSSTTTKGISSSRESIESSVSSSISGTAAVIEPDARQNSPSSWHKANAASVATGAKIASEHASLSAKGGEAGNENDNNDGQKHSSQQEKRDGPKKSPSSTSVDRMQEVADDMVAQLIMDDEFLATDGDPSVISSIAASTSGLVGAGGSLGKSPVFGMSAAGATSAAATLAAGGLPMNVVLPKAHPMQQLFGNGNLSRVNPLLLSDPVAANRAVVAGVNPMAQLHHLMGPPAPPPGSDIWFYRDPQGKLQGPFQAAEMTEWYRAGYFDESLSVRRACDEVFNTLGTLVALCGGMPFLNSVIIQPFKASGGGGGMAKHSPQQQQQTQSSTATQGQQKQAAPGTNGNNVMPSPNQQPTAGQGSSQQQQQQQQGSLHPGNAGSSAGGGPNVSGISSIHLMRQHQMVVQKLQSTEGWAVLTPEQQNMIIQQQMSQLMSSDVAGIGMISPSSSLPGANAGSAAGANQHQQQPGGIFGAGTAAAGMIPSNQETLVHQKMREMHQQQGQPLQPPQPQQQPPAHVMMEQLQKSVSSNHNNSAFLKLHLPDFNQSSQVPGGRPMLASGGASNGQATITSEEESEFIIVKKEMEEKKRQKEMKKQQQEEQKRKLAEEKKLLEELEAQKKAKLLESQRREAMKIQEQQQQQQQRSAPKAVPAPWSGAMAEIANSKLSLSEIQKTERALLARREHSMREQQEQQQMLEMQTQLVDGRLKWNAQNLMPAKVKPLAEIQAEEAAAAERAREKNANASGLTVAAIAAQGGVKGSKKEDNLASLLGGAGASGAGSAVWRGAGSMLYFNSTKAWTGDGEASSLLGGGAGGGSSGLSNNVSSGGFWEEPTQPSVVTAASIVASAGKGTGNSARKQSANANVTTSGGASGKQQQQQLLSKSKTMGSISTSSSSTVAAAKQQKQQQQGSAKGSGSSGTGKAGGKNGNVSGGNSDRKDDRKHSSEPTNEFTDWCTRALSSLNSNVDIPTFVGFLQDIESPFEVKDYIRLYLGETKECSEFAKQFLERRSKYKNQQRQKNAHIDDMCKPAPAINPSSNDFQEIKGKNKKVKKNKMMKLDSRILGFSVTAAPDRLNVGERDYGDNV</sequence>
<organism evidence="3">
    <name type="scientific">Anopheles coluzzii</name>
    <name type="common">African malaria mosquito</name>
    <dbReference type="NCBI Taxonomy" id="1518534"/>
    <lineage>
        <taxon>Eukaryota</taxon>
        <taxon>Metazoa</taxon>
        <taxon>Ecdysozoa</taxon>
        <taxon>Arthropoda</taxon>
        <taxon>Hexapoda</taxon>
        <taxon>Insecta</taxon>
        <taxon>Pterygota</taxon>
        <taxon>Neoptera</taxon>
        <taxon>Endopterygota</taxon>
        <taxon>Diptera</taxon>
        <taxon>Nematocera</taxon>
        <taxon>Culicoidea</taxon>
        <taxon>Culicidae</taxon>
        <taxon>Anophelinae</taxon>
        <taxon>Anopheles</taxon>
    </lineage>
</organism>
<feature type="compositionally biased region" description="Basic and acidic residues" evidence="1">
    <location>
        <begin position="466"/>
        <end position="476"/>
    </location>
</feature>
<dbReference type="SUPFAM" id="SSF55277">
    <property type="entry name" value="GYF domain"/>
    <property type="match status" value="1"/>
</dbReference>
<dbReference type="PANTHER" id="PTHR14445:SF36">
    <property type="entry name" value="FI03272P-RELATED"/>
    <property type="match status" value="1"/>
</dbReference>
<dbReference type="EnsemblMetazoa" id="ACOM032991-RA">
    <property type="protein sequence ID" value="ACOM032991-PA.1"/>
    <property type="gene ID" value="ACOM032991"/>
</dbReference>
<dbReference type="GO" id="GO:0005829">
    <property type="term" value="C:cytosol"/>
    <property type="evidence" value="ECO:0007669"/>
    <property type="project" value="TreeGrafter"/>
</dbReference>
<feature type="compositionally biased region" description="Gly residues" evidence="1">
    <location>
        <begin position="1433"/>
        <end position="1448"/>
    </location>
</feature>
<evidence type="ECO:0000259" key="2">
    <source>
        <dbReference type="PROSITE" id="PS50829"/>
    </source>
</evidence>
<name>A0A8W7PJR8_ANOCL</name>
<proteinExistence type="predicted"/>
<feature type="compositionally biased region" description="Basic and acidic residues" evidence="1">
    <location>
        <begin position="444"/>
        <end position="458"/>
    </location>
</feature>
<dbReference type="Gene3D" id="3.30.1490.40">
    <property type="match status" value="1"/>
</dbReference>
<feature type="compositionally biased region" description="Basic and acidic residues" evidence="1">
    <location>
        <begin position="490"/>
        <end position="515"/>
    </location>
</feature>
<protein>
    <recommendedName>
        <fullName evidence="2">GYF domain-containing protein</fullName>
    </recommendedName>
</protein>
<dbReference type="VEuPathDB" id="VectorBase:ACON2_034019"/>